<dbReference type="Gene3D" id="1.20.1510.10">
    <property type="entry name" value="Cation efflux protein transmembrane domain"/>
    <property type="match status" value="1"/>
</dbReference>
<evidence type="ECO:0000313" key="8">
    <source>
        <dbReference type="EMBL" id="WAS90672.1"/>
    </source>
</evidence>
<evidence type="ECO:0000313" key="9">
    <source>
        <dbReference type="Proteomes" id="UP001164459"/>
    </source>
</evidence>
<dbReference type="SUPFAM" id="SSF161111">
    <property type="entry name" value="Cation efflux protein transmembrane domain-like"/>
    <property type="match status" value="1"/>
</dbReference>
<dbReference type="PANTHER" id="PTHR13414">
    <property type="entry name" value="HUEL-CATION TRANSPORTER"/>
    <property type="match status" value="1"/>
</dbReference>
<feature type="domain" description="Cation efflux protein transmembrane" evidence="7">
    <location>
        <begin position="12"/>
        <end position="213"/>
    </location>
</feature>
<keyword evidence="4 6" id="KW-1133">Transmembrane helix</keyword>
<dbReference type="InterPro" id="IPR058533">
    <property type="entry name" value="Cation_efflux_TM"/>
</dbReference>
<dbReference type="Proteomes" id="UP001164459">
    <property type="component" value="Chromosome"/>
</dbReference>
<keyword evidence="2" id="KW-0813">Transport</keyword>
<evidence type="ECO:0000259" key="7">
    <source>
        <dbReference type="Pfam" id="PF01545"/>
    </source>
</evidence>
<comment type="subcellular location">
    <subcellularLocation>
        <location evidence="1">Membrane</location>
        <topology evidence="1">Multi-pass membrane protein</topology>
    </subcellularLocation>
</comment>
<name>A0ABY7GUN4_9BACT</name>
<reference evidence="8" key="1">
    <citation type="submission" date="2022-11" db="EMBL/GenBank/DDBJ databases">
        <title>Minimal conservation of predation-associated metabolite biosynthetic gene clusters underscores biosynthetic potential of Myxococcota including descriptions for ten novel species: Archangium lansinium sp. nov., Myxococcus landrumus sp. nov., Nannocystis bai.</title>
        <authorList>
            <person name="Ahearne A."/>
            <person name="Stevens C."/>
            <person name="Dowd S."/>
        </authorList>
    </citation>
    <scope>NUCLEOTIDE SEQUENCE</scope>
    <source>
        <strain evidence="8">Fl3</strain>
    </source>
</reference>
<dbReference type="NCBIfam" id="TIGR01297">
    <property type="entry name" value="CDF"/>
    <property type="match status" value="1"/>
</dbReference>
<feature type="transmembrane region" description="Helical" evidence="6">
    <location>
        <begin position="192"/>
        <end position="209"/>
    </location>
</feature>
<dbReference type="InterPro" id="IPR027469">
    <property type="entry name" value="Cation_efflux_TMD_sf"/>
</dbReference>
<gene>
    <name evidence="8" type="ORF">O0S08_31175</name>
</gene>
<evidence type="ECO:0000256" key="6">
    <source>
        <dbReference type="SAM" id="Phobius"/>
    </source>
</evidence>
<feature type="transmembrane region" description="Helical" evidence="6">
    <location>
        <begin position="116"/>
        <end position="137"/>
    </location>
</feature>
<dbReference type="InterPro" id="IPR040177">
    <property type="entry name" value="SLC30A9"/>
</dbReference>
<keyword evidence="3 6" id="KW-0812">Transmembrane</keyword>
<protein>
    <submittedName>
        <fullName evidence="8">Cation diffusion facilitator family transporter</fullName>
    </submittedName>
</protein>
<dbReference type="RefSeq" id="WP_269032999.1">
    <property type="nucleotide sequence ID" value="NZ_CP114040.1"/>
</dbReference>
<keyword evidence="5 6" id="KW-0472">Membrane</keyword>
<dbReference type="Pfam" id="PF01545">
    <property type="entry name" value="Cation_efflux"/>
    <property type="match status" value="1"/>
</dbReference>
<sequence>MADWSKVSVYGALAGNLAITATKFTAAAITGSSAMLSEGIHSAVDSGDQVLLLIGMRRSELPPDAVHPFGHGKELYFWSLLVAVLIFGVGGGVSIYEGILHVLDPEPLRDPLWNYVVLGSALVFESASLAVAFHAFLKQHGAGGFWAKVAASKDPTTYTVIAEDMAAVSGLVIAFAGVYLSHTLDAPVLDGVASILIGLLLAGVATVLIRQCRGLLIGAGLDARTTREIEVMVGSAPLVRWSSRPLSMYFGPDDVLLAVDVQFDAEASALEVGREIAQLERQIKQRFPFITRIYVEASGASAARVR</sequence>
<dbReference type="InterPro" id="IPR002524">
    <property type="entry name" value="Cation_efflux"/>
</dbReference>
<feature type="transmembrane region" description="Helical" evidence="6">
    <location>
        <begin position="158"/>
        <end position="180"/>
    </location>
</feature>
<dbReference type="EMBL" id="CP114040">
    <property type="protein sequence ID" value="WAS90672.1"/>
    <property type="molecule type" value="Genomic_DNA"/>
</dbReference>
<evidence type="ECO:0000256" key="1">
    <source>
        <dbReference type="ARBA" id="ARBA00004141"/>
    </source>
</evidence>
<feature type="transmembrane region" description="Helical" evidence="6">
    <location>
        <begin position="75"/>
        <end position="96"/>
    </location>
</feature>
<dbReference type="PANTHER" id="PTHR13414:SF9">
    <property type="entry name" value="PROTON-COUPLED ZINC ANTIPORTER SLC30A9, MITOCHONDRIAL"/>
    <property type="match status" value="1"/>
</dbReference>
<proteinExistence type="predicted"/>
<evidence type="ECO:0000256" key="5">
    <source>
        <dbReference type="ARBA" id="ARBA00023136"/>
    </source>
</evidence>
<organism evidence="8 9">
    <name type="scientific">Nannocystis punicea</name>
    <dbReference type="NCBI Taxonomy" id="2995304"/>
    <lineage>
        <taxon>Bacteria</taxon>
        <taxon>Pseudomonadati</taxon>
        <taxon>Myxococcota</taxon>
        <taxon>Polyangia</taxon>
        <taxon>Nannocystales</taxon>
        <taxon>Nannocystaceae</taxon>
        <taxon>Nannocystis</taxon>
    </lineage>
</organism>
<evidence type="ECO:0000256" key="2">
    <source>
        <dbReference type="ARBA" id="ARBA00022448"/>
    </source>
</evidence>
<keyword evidence="9" id="KW-1185">Reference proteome</keyword>
<evidence type="ECO:0000256" key="3">
    <source>
        <dbReference type="ARBA" id="ARBA00022692"/>
    </source>
</evidence>
<evidence type="ECO:0000256" key="4">
    <source>
        <dbReference type="ARBA" id="ARBA00022989"/>
    </source>
</evidence>
<accession>A0ABY7GUN4</accession>